<keyword evidence="10" id="KW-1185">Reference proteome</keyword>
<evidence type="ECO:0000256" key="8">
    <source>
        <dbReference type="SAM" id="Phobius"/>
    </source>
</evidence>
<feature type="transmembrane region" description="Helical" evidence="8">
    <location>
        <begin position="36"/>
        <end position="57"/>
    </location>
</feature>
<dbReference type="NCBIfam" id="TIGR00912">
    <property type="entry name" value="2A0309"/>
    <property type="match status" value="1"/>
</dbReference>
<dbReference type="PANTHER" id="PTHR34975:SF2">
    <property type="entry name" value="SPORE GERMINATION PROTEIN A2"/>
    <property type="match status" value="1"/>
</dbReference>
<keyword evidence="6 8" id="KW-1133">Transmembrane helix</keyword>
<feature type="transmembrane region" description="Helical" evidence="8">
    <location>
        <begin position="12"/>
        <end position="30"/>
    </location>
</feature>
<feature type="transmembrane region" description="Helical" evidence="8">
    <location>
        <begin position="185"/>
        <end position="204"/>
    </location>
</feature>
<feature type="transmembrane region" description="Helical" evidence="8">
    <location>
        <begin position="338"/>
        <end position="358"/>
    </location>
</feature>
<proteinExistence type="inferred from homology"/>
<evidence type="ECO:0000256" key="6">
    <source>
        <dbReference type="ARBA" id="ARBA00022989"/>
    </source>
</evidence>
<evidence type="ECO:0000313" key="10">
    <source>
        <dbReference type="Proteomes" id="UP000663981"/>
    </source>
</evidence>
<dbReference type="RefSeq" id="WP_207981908.1">
    <property type="nucleotide sequence ID" value="NZ_JAGDEL010000029.1"/>
</dbReference>
<feature type="transmembrane region" description="Helical" evidence="8">
    <location>
        <begin position="269"/>
        <end position="294"/>
    </location>
</feature>
<feature type="transmembrane region" description="Helical" evidence="8">
    <location>
        <begin position="115"/>
        <end position="131"/>
    </location>
</feature>
<keyword evidence="5 8" id="KW-0812">Transmembrane</keyword>
<keyword evidence="4" id="KW-0309">Germination</keyword>
<comment type="similarity">
    <text evidence="2">Belongs to the amino acid-polyamine-organocation (APC) superfamily. Spore germination protein (SGP) (TC 2.A.3.9) family.</text>
</comment>
<comment type="subcellular location">
    <subcellularLocation>
        <location evidence="1">Membrane</location>
        <topology evidence="1">Multi-pass membrane protein</topology>
    </subcellularLocation>
</comment>
<dbReference type="PANTHER" id="PTHR34975">
    <property type="entry name" value="SPORE GERMINATION PROTEIN A2"/>
    <property type="match status" value="1"/>
</dbReference>
<feature type="transmembrane region" description="Helical" evidence="8">
    <location>
        <begin position="143"/>
        <end position="165"/>
    </location>
</feature>
<organism evidence="9 10">
    <name type="scientific">Metabacillus bambusae</name>
    <dbReference type="NCBI Taxonomy" id="2795218"/>
    <lineage>
        <taxon>Bacteria</taxon>
        <taxon>Bacillati</taxon>
        <taxon>Bacillota</taxon>
        <taxon>Bacilli</taxon>
        <taxon>Bacillales</taxon>
        <taxon>Bacillaceae</taxon>
        <taxon>Metabacillus</taxon>
    </lineage>
</organism>
<evidence type="ECO:0000256" key="5">
    <source>
        <dbReference type="ARBA" id="ARBA00022692"/>
    </source>
</evidence>
<name>A0ABS3N9R3_9BACI</name>
<gene>
    <name evidence="9" type="ORF">I7822_25655</name>
</gene>
<feature type="transmembrane region" description="Helical" evidence="8">
    <location>
        <begin position="306"/>
        <end position="326"/>
    </location>
</feature>
<reference evidence="9 10" key="1">
    <citation type="submission" date="2021-03" db="EMBL/GenBank/DDBJ databases">
        <title>Whole genome sequence of Metabacillus bambusae BG109.</title>
        <authorList>
            <person name="Jeong J.W."/>
        </authorList>
    </citation>
    <scope>NUCLEOTIDE SEQUENCE [LARGE SCALE GENOMIC DNA]</scope>
    <source>
        <strain evidence="9 10">BG109</strain>
    </source>
</reference>
<evidence type="ECO:0000256" key="1">
    <source>
        <dbReference type="ARBA" id="ARBA00004141"/>
    </source>
</evidence>
<keyword evidence="7 8" id="KW-0472">Membrane</keyword>
<evidence type="ECO:0000256" key="7">
    <source>
        <dbReference type="ARBA" id="ARBA00023136"/>
    </source>
</evidence>
<sequence length="369" mass="41050">MNQENISRFQLFYLMVGYVLGTALILGLGAEVNQDAWIFIIVGMICGMILMGIYTQLSSYYPDDSLVQMIPKIIGKYLSYPIILLYIMNFTYSAARGCRELGDLLVSTMLADTPLIVIIGSFMVLMIYCLRGGVETFYRMGEVLFPVYVFALILIWVLLISVKGFDVNNLAPILANGVKPVLKEAFPNAINFPFGETIIFMMIFPYLNNKKNIKKIGISSILIGGLLLTVNSIMMMSVLGPEIYSNNVFSLLTATRMVSIADFLERFDVLVILMMVAGVFFKVGGFTLGAAVGIAQLFKLKQTRSVILGLGTIITSLSLISATSYVEHIEFGFTIYVPYIHTLLQIIIPILLLCIAIIRKKFNPKNSSY</sequence>
<protein>
    <submittedName>
        <fullName evidence="9">Endospore germination permease</fullName>
    </submittedName>
</protein>
<feature type="transmembrane region" description="Helical" evidence="8">
    <location>
        <begin position="216"/>
        <end position="239"/>
    </location>
</feature>
<evidence type="ECO:0000256" key="3">
    <source>
        <dbReference type="ARBA" id="ARBA00022448"/>
    </source>
</evidence>
<feature type="transmembrane region" description="Helical" evidence="8">
    <location>
        <begin position="77"/>
        <end position="95"/>
    </location>
</feature>
<dbReference type="Pfam" id="PF03845">
    <property type="entry name" value="Spore_permease"/>
    <property type="match status" value="1"/>
</dbReference>
<dbReference type="EMBL" id="JAGDEL010000029">
    <property type="protein sequence ID" value="MBO1515014.1"/>
    <property type="molecule type" value="Genomic_DNA"/>
</dbReference>
<evidence type="ECO:0000256" key="4">
    <source>
        <dbReference type="ARBA" id="ARBA00022544"/>
    </source>
</evidence>
<keyword evidence="3" id="KW-0813">Transport</keyword>
<evidence type="ECO:0000313" key="9">
    <source>
        <dbReference type="EMBL" id="MBO1515014.1"/>
    </source>
</evidence>
<accession>A0ABS3N9R3</accession>
<comment type="caution">
    <text evidence="9">The sequence shown here is derived from an EMBL/GenBank/DDBJ whole genome shotgun (WGS) entry which is preliminary data.</text>
</comment>
<evidence type="ECO:0000256" key="2">
    <source>
        <dbReference type="ARBA" id="ARBA00007998"/>
    </source>
</evidence>
<dbReference type="Proteomes" id="UP000663981">
    <property type="component" value="Unassembled WGS sequence"/>
</dbReference>
<dbReference type="InterPro" id="IPR004761">
    <property type="entry name" value="Spore_GerAB"/>
</dbReference>